<dbReference type="OrthoDB" id="8030657at2"/>
<evidence type="ECO:0000313" key="2">
    <source>
        <dbReference type="Proteomes" id="UP000031643"/>
    </source>
</evidence>
<name>A0A0A8K1B8_9HYPH</name>
<protein>
    <recommendedName>
        <fullName evidence="3">Response regulatory domain-containing protein</fullName>
    </recommendedName>
</protein>
<evidence type="ECO:0000313" key="1">
    <source>
        <dbReference type="EMBL" id="BAQ16758.1"/>
    </source>
</evidence>
<gene>
    <name evidence="1" type="ORF">GL4_1300</name>
</gene>
<accession>A0A0A8K1B8</accession>
<dbReference type="SUPFAM" id="SSF52172">
    <property type="entry name" value="CheY-like"/>
    <property type="match status" value="1"/>
</dbReference>
<dbReference type="STRING" id="1384459.GL4_1300"/>
<evidence type="ECO:0008006" key="3">
    <source>
        <dbReference type="Google" id="ProtNLM"/>
    </source>
</evidence>
<dbReference type="EMBL" id="AP014648">
    <property type="protein sequence ID" value="BAQ16758.1"/>
    <property type="molecule type" value="Genomic_DNA"/>
</dbReference>
<dbReference type="AlphaFoldDB" id="A0A0A8K1B8"/>
<dbReference type="Gene3D" id="3.40.50.2300">
    <property type="match status" value="1"/>
</dbReference>
<proteinExistence type="predicted"/>
<dbReference type="InterPro" id="IPR011006">
    <property type="entry name" value="CheY-like_superfamily"/>
</dbReference>
<reference evidence="1 2" key="1">
    <citation type="submission" date="2014-09" db="EMBL/GenBank/DDBJ databases">
        <title>Genome sequencing of Methyloceanibacter caenitepidi Gela4.</title>
        <authorList>
            <person name="Takeuchi M."/>
            <person name="Susumu S."/>
            <person name="Kamagata Y."/>
            <person name="Oshima K."/>
            <person name="Hattori M."/>
            <person name="Iwasaki W."/>
        </authorList>
    </citation>
    <scope>NUCLEOTIDE SEQUENCE [LARGE SCALE GENOMIC DNA]</scope>
    <source>
        <strain evidence="1 2">Gela4</strain>
    </source>
</reference>
<dbReference type="KEGG" id="mcg:GL4_1300"/>
<dbReference type="Proteomes" id="UP000031643">
    <property type="component" value="Chromosome"/>
</dbReference>
<dbReference type="HOGENOM" id="CLU_1904252_0_0_5"/>
<sequence length="133" mass="14103">MSQGGTVLIAVGDGTLADSMRFSLELEGYETRFCDEHALSPLLRAPCIRSACVVLDQDVFSRVAEAGDSQLPCDPCVPVILMVSQKTERLMAKARTGGVTTVLEKPILGGVLLETIRQAIESKGSSGQPVLPS</sequence>
<organism evidence="1 2">
    <name type="scientific">Methyloceanibacter caenitepidi</name>
    <dbReference type="NCBI Taxonomy" id="1384459"/>
    <lineage>
        <taxon>Bacteria</taxon>
        <taxon>Pseudomonadati</taxon>
        <taxon>Pseudomonadota</taxon>
        <taxon>Alphaproteobacteria</taxon>
        <taxon>Hyphomicrobiales</taxon>
        <taxon>Hyphomicrobiaceae</taxon>
        <taxon>Methyloceanibacter</taxon>
    </lineage>
</organism>
<keyword evidence="2" id="KW-1185">Reference proteome</keyword>
<dbReference type="RefSeq" id="WP_156137412.1">
    <property type="nucleotide sequence ID" value="NZ_AP014648.1"/>
</dbReference>